<dbReference type="PaxDb" id="584708-Apau_0384"/>
<dbReference type="Pfam" id="PF02666">
    <property type="entry name" value="PS_Dcarbxylase"/>
    <property type="match status" value="1"/>
</dbReference>
<dbReference type="RefSeq" id="WP_006299965.1">
    <property type="nucleotide sequence ID" value="NZ_CM001022.1"/>
</dbReference>
<proteinExistence type="inferred from homology"/>
<dbReference type="eggNOG" id="COG0688">
    <property type="taxonomic scope" value="Bacteria"/>
</dbReference>
<dbReference type="UniPathway" id="UPA00558">
    <property type="reaction ID" value="UER00616"/>
</dbReference>
<gene>
    <name evidence="11" type="primary">psd</name>
    <name evidence="13" type="ORF">Apau_0384</name>
</gene>
<evidence type="ECO:0000256" key="10">
    <source>
        <dbReference type="ARBA" id="ARBA00023317"/>
    </source>
</evidence>
<evidence type="ECO:0000256" key="7">
    <source>
        <dbReference type="ARBA" id="ARBA00023209"/>
    </source>
</evidence>
<evidence type="ECO:0000256" key="3">
    <source>
        <dbReference type="ARBA" id="ARBA00022793"/>
    </source>
</evidence>
<keyword evidence="14" id="KW-1185">Reference proteome</keyword>
<dbReference type="GO" id="GO:0004609">
    <property type="term" value="F:phosphatidylserine decarboxylase activity"/>
    <property type="evidence" value="ECO:0007669"/>
    <property type="project" value="UniProtKB-UniRule"/>
</dbReference>
<evidence type="ECO:0000313" key="14">
    <source>
        <dbReference type="Proteomes" id="UP000005096"/>
    </source>
</evidence>
<evidence type="ECO:0000256" key="11">
    <source>
        <dbReference type="HAMAP-Rule" id="MF_00664"/>
    </source>
</evidence>
<evidence type="ECO:0000256" key="1">
    <source>
        <dbReference type="ARBA" id="ARBA00022475"/>
    </source>
</evidence>
<comment type="cofactor">
    <cofactor evidence="11">
        <name>pyruvate</name>
        <dbReference type="ChEBI" id="CHEBI:15361"/>
    </cofactor>
    <text evidence="11">Binds 1 pyruvoyl group covalently per subunit.</text>
</comment>
<keyword evidence="3 11" id="KW-0210">Decarboxylase</keyword>
<evidence type="ECO:0000256" key="8">
    <source>
        <dbReference type="ARBA" id="ARBA00023239"/>
    </source>
</evidence>
<feature type="transmembrane region" description="Helical" evidence="12">
    <location>
        <begin position="12"/>
        <end position="43"/>
    </location>
</feature>
<dbReference type="PANTHER" id="PTHR35809">
    <property type="entry name" value="ARCHAETIDYLSERINE DECARBOXYLASE PROENZYME-RELATED"/>
    <property type="match status" value="1"/>
</dbReference>
<comment type="subcellular location">
    <subcellularLocation>
        <location evidence="11">Cell membrane</location>
        <topology evidence="11">Peripheral membrane protein</topology>
    </subcellularLocation>
</comment>
<dbReference type="InterPro" id="IPR033175">
    <property type="entry name" value="PSD-A"/>
</dbReference>
<protein>
    <recommendedName>
        <fullName evidence="11">Phosphatidylserine decarboxylase proenzyme</fullName>
        <ecNumber evidence="11">4.1.1.65</ecNumber>
    </recommendedName>
    <component>
        <recommendedName>
            <fullName evidence="11">Phosphatidylserine decarboxylase alpha chain</fullName>
        </recommendedName>
    </component>
    <component>
        <recommendedName>
            <fullName evidence="11">Phosphatidylserine decarboxylase beta chain</fullName>
        </recommendedName>
    </component>
</protein>
<feature type="chain" id="PRO_5023272766" description="Phosphatidylserine decarboxylase beta chain" evidence="11">
    <location>
        <begin position="1"/>
        <end position="173"/>
    </location>
</feature>
<evidence type="ECO:0000313" key="13">
    <source>
        <dbReference type="EMBL" id="EFQ22818.1"/>
    </source>
</evidence>
<keyword evidence="2 11" id="KW-0444">Lipid biosynthesis</keyword>
<accession>E3CZ45</accession>
<keyword evidence="12" id="KW-0812">Transmembrane</keyword>
<dbReference type="PANTHER" id="PTHR35809:SF1">
    <property type="entry name" value="ARCHAETIDYLSERINE DECARBOXYLASE PROENZYME-RELATED"/>
    <property type="match status" value="1"/>
</dbReference>
<evidence type="ECO:0000256" key="6">
    <source>
        <dbReference type="ARBA" id="ARBA00023145"/>
    </source>
</evidence>
<evidence type="ECO:0000256" key="12">
    <source>
        <dbReference type="SAM" id="Phobius"/>
    </source>
</evidence>
<feature type="modified residue" description="Pyruvic acid (Ser); by autocatalysis" evidence="11">
    <location>
        <position position="174"/>
    </location>
</feature>
<comment type="catalytic activity">
    <reaction evidence="11">
        <text>a 1,2-diacyl-sn-glycero-3-phospho-L-serine + H(+) = a 1,2-diacyl-sn-glycero-3-phosphoethanolamine + CO2</text>
        <dbReference type="Rhea" id="RHEA:20828"/>
        <dbReference type="ChEBI" id="CHEBI:15378"/>
        <dbReference type="ChEBI" id="CHEBI:16526"/>
        <dbReference type="ChEBI" id="CHEBI:57262"/>
        <dbReference type="ChEBI" id="CHEBI:64612"/>
        <dbReference type="EC" id="4.1.1.65"/>
    </reaction>
</comment>
<keyword evidence="12" id="KW-1133">Transmembrane helix</keyword>
<reference evidence="13 14" key="1">
    <citation type="journal article" date="2010" name="Stand. Genomic Sci.">
        <title>Non-contiguous finished genome sequence of Aminomonas paucivorans type strain (GLU-3).</title>
        <authorList>
            <person name="Pitluck S."/>
            <person name="Yasawong M."/>
            <person name="Held B."/>
            <person name="Lapidus A."/>
            <person name="Nolan M."/>
            <person name="Copeland A."/>
            <person name="Lucas S."/>
            <person name="Del Rio T.G."/>
            <person name="Tice H."/>
            <person name="Cheng J.F."/>
            <person name="Chertkov O."/>
            <person name="Goodwin L."/>
            <person name="Tapia R."/>
            <person name="Han C."/>
            <person name="Liolios K."/>
            <person name="Ivanova N."/>
            <person name="Mavromatis K."/>
            <person name="Ovchinnikova G."/>
            <person name="Pati A."/>
            <person name="Chen A."/>
            <person name="Palaniappan K."/>
            <person name="Land M."/>
            <person name="Hauser L."/>
            <person name="Chang Y.J."/>
            <person name="Jeffries C.D."/>
            <person name="Pukall R."/>
            <person name="Spring S."/>
            <person name="Rohde M."/>
            <person name="Sikorski J."/>
            <person name="Goker M."/>
            <person name="Woyke T."/>
            <person name="Bristow J."/>
            <person name="Eisen J.A."/>
            <person name="Markowitz V."/>
            <person name="Hugenholtz P."/>
            <person name="Kyrpides N.C."/>
            <person name="Klenk H.P."/>
        </authorList>
    </citation>
    <scope>NUCLEOTIDE SEQUENCE [LARGE SCALE GENOMIC DNA]</scope>
    <source>
        <strain evidence="13 14">DSM 12260</strain>
    </source>
</reference>
<evidence type="ECO:0000256" key="4">
    <source>
        <dbReference type="ARBA" id="ARBA00023098"/>
    </source>
</evidence>
<dbReference type="EC" id="4.1.1.65" evidence="11"/>
<dbReference type="InterPro" id="IPR003817">
    <property type="entry name" value="PS_Dcarbxylase"/>
</dbReference>
<dbReference type="GO" id="GO:0006646">
    <property type="term" value="P:phosphatidylethanolamine biosynthetic process"/>
    <property type="evidence" value="ECO:0007669"/>
    <property type="project" value="UniProtKB-UniRule"/>
</dbReference>
<feature type="site" description="Cleavage (non-hydrolytic); by autocatalysis" evidence="11">
    <location>
        <begin position="173"/>
        <end position="174"/>
    </location>
</feature>
<dbReference type="EMBL" id="CM001022">
    <property type="protein sequence ID" value="EFQ22818.1"/>
    <property type="molecule type" value="Genomic_DNA"/>
</dbReference>
<evidence type="ECO:0000256" key="9">
    <source>
        <dbReference type="ARBA" id="ARBA00023264"/>
    </source>
</evidence>
<keyword evidence="1 11" id="KW-1003">Cell membrane</keyword>
<dbReference type="Proteomes" id="UP000005096">
    <property type="component" value="Chromosome"/>
</dbReference>
<evidence type="ECO:0000256" key="2">
    <source>
        <dbReference type="ARBA" id="ARBA00022516"/>
    </source>
</evidence>
<keyword evidence="5 11" id="KW-0472">Membrane</keyword>
<comment type="function">
    <text evidence="11">Catalyzes the formation of phosphatidylethanolamine (PtdEtn) from phosphatidylserine (PtdSer).</text>
</comment>
<dbReference type="STRING" id="584708.Apau_0384"/>
<dbReference type="AlphaFoldDB" id="E3CZ45"/>
<comment type="similarity">
    <text evidence="11">Belongs to the phosphatidylserine decarboxylase family. PSD-A subfamily.</text>
</comment>
<keyword evidence="6 11" id="KW-0865">Zymogen</keyword>
<dbReference type="HOGENOM" id="CLU_072492_2_0_0"/>
<comment type="subunit">
    <text evidence="11">Heterodimer of a large membrane-associated beta subunit and a small pyruvoyl-containing alpha subunit.</text>
</comment>
<sequence length="206" mass="22587">MRLARDGFPSIGGLLFMIVGAWFFSRPVALFLLLPLAFVVWFFRDPERVAPADPSVWVSPADGKVVEIERTYHPFVGEVTKVGVFMSPLDVHVNRAPTVGTVAHLEYVPGKKWLAFAPKASEENERLYLGLETEQGRTMMVQIAGLLARRIVCRAPKGTPLARGQRYGMIKLGSKVDLYLPNSVSPAVTLGQKVRAGETPIGVVNG</sequence>
<evidence type="ECO:0000256" key="5">
    <source>
        <dbReference type="ARBA" id="ARBA00023136"/>
    </source>
</evidence>
<organism evidence="13 14">
    <name type="scientific">Aminomonas paucivorans DSM 12260</name>
    <dbReference type="NCBI Taxonomy" id="584708"/>
    <lineage>
        <taxon>Bacteria</taxon>
        <taxon>Thermotogati</taxon>
        <taxon>Synergistota</taxon>
        <taxon>Synergistia</taxon>
        <taxon>Synergistales</taxon>
        <taxon>Synergistaceae</taxon>
        <taxon>Aminomonas</taxon>
    </lineage>
</organism>
<dbReference type="NCBIfam" id="NF003685">
    <property type="entry name" value="PRK05305.2-5"/>
    <property type="match status" value="1"/>
</dbReference>
<dbReference type="GO" id="GO:0005886">
    <property type="term" value="C:plasma membrane"/>
    <property type="evidence" value="ECO:0007669"/>
    <property type="project" value="UniProtKB-SubCell"/>
</dbReference>
<feature type="active site" description="Schiff-base intermediate with substrate; via pyruvic acid" evidence="11">
    <location>
        <position position="174"/>
    </location>
</feature>
<keyword evidence="10 11" id="KW-0670">Pyruvate</keyword>
<name>E3CZ45_9BACT</name>
<feature type="chain" id="PRO_5023272765" description="Phosphatidylserine decarboxylase alpha chain" evidence="11">
    <location>
        <begin position="174"/>
        <end position="206"/>
    </location>
</feature>
<keyword evidence="4 11" id="KW-0443">Lipid metabolism</keyword>
<comment type="PTM">
    <text evidence="11">Is synthesized initially as an inactive proenzyme. Formation of the active enzyme involves a self-maturation process in which the active site pyruvoyl group is generated from an internal serine residue via an autocatalytic post-translational modification. Two non-identical subunits are generated from the proenzyme in this reaction, and the pyruvate is formed at the N-terminus of the alpha chain, which is derived from the carboxyl end of the proenzyme. The post-translation cleavage follows an unusual pathway, termed non-hydrolytic serinolysis, in which the side chain hydroxyl group of the serine supplies its oxygen atom to form the C-terminus of the beta chain, while the remainder of the serine residue undergoes an oxidative deamination to produce ammonia and the pyruvoyl prosthetic group on the alpha chain.</text>
</comment>
<keyword evidence="7 11" id="KW-0594">Phospholipid biosynthesis</keyword>
<keyword evidence="9 11" id="KW-1208">Phospholipid metabolism</keyword>
<comment type="pathway">
    <text evidence="11">Phospholipid metabolism; phosphatidylethanolamine biosynthesis; phosphatidylethanolamine from CDP-diacylglycerol: step 2/2.</text>
</comment>
<dbReference type="HAMAP" id="MF_00664">
    <property type="entry name" value="PS_decarb_PSD_A"/>
    <property type="match status" value="1"/>
</dbReference>
<keyword evidence="8 11" id="KW-0456">Lyase</keyword>
<dbReference type="NCBIfam" id="NF003678">
    <property type="entry name" value="PRK05305.1-2"/>
    <property type="match status" value="1"/>
</dbReference>
<dbReference type="OrthoDB" id="9790893at2"/>